<dbReference type="Pfam" id="PF07238">
    <property type="entry name" value="PilZ"/>
    <property type="match status" value="1"/>
</dbReference>
<dbReference type="SUPFAM" id="SSF141371">
    <property type="entry name" value="PilZ domain-like"/>
    <property type="match status" value="1"/>
</dbReference>
<organism evidence="2 3">
    <name type="scientific">Thiorhodococcus fuscus</name>
    <dbReference type="NCBI Taxonomy" id="527200"/>
    <lineage>
        <taxon>Bacteria</taxon>
        <taxon>Pseudomonadati</taxon>
        <taxon>Pseudomonadota</taxon>
        <taxon>Gammaproteobacteria</taxon>
        <taxon>Chromatiales</taxon>
        <taxon>Chromatiaceae</taxon>
        <taxon>Thiorhodococcus</taxon>
    </lineage>
</organism>
<gene>
    <name evidence="2" type="ORF">ACFSJC_08355</name>
</gene>
<reference evidence="3" key="1">
    <citation type="journal article" date="2019" name="Int. J. Syst. Evol. Microbiol.">
        <title>The Global Catalogue of Microorganisms (GCM) 10K type strain sequencing project: providing services to taxonomists for standard genome sequencing and annotation.</title>
        <authorList>
            <consortium name="The Broad Institute Genomics Platform"/>
            <consortium name="The Broad Institute Genome Sequencing Center for Infectious Disease"/>
            <person name="Wu L."/>
            <person name="Ma J."/>
        </authorList>
    </citation>
    <scope>NUCLEOTIDE SEQUENCE [LARGE SCALE GENOMIC DNA]</scope>
    <source>
        <strain evidence="3">KACC 12597</strain>
    </source>
</reference>
<protein>
    <submittedName>
        <fullName evidence="2">PilZ domain-containing protein</fullName>
    </submittedName>
</protein>
<dbReference type="Proteomes" id="UP001597337">
    <property type="component" value="Unassembled WGS sequence"/>
</dbReference>
<dbReference type="Gene3D" id="2.40.10.220">
    <property type="entry name" value="predicted glycosyltransferase like domains"/>
    <property type="match status" value="1"/>
</dbReference>
<dbReference type="RefSeq" id="WP_386025618.1">
    <property type="nucleotide sequence ID" value="NZ_JBHUHX010000016.1"/>
</dbReference>
<feature type="domain" description="PilZ" evidence="1">
    <location>
        <begin position="6"/>
        <end position="94"/>
    </location>
</feature>
<evidence type="ECO:0000259" key="1">
    <source>
        <dbReference type="Pfam" id="PF07238"/>
    </source>
</evidence>
<accession>A0ABW4Y734</accession>
<evidence type="ECO:0000313" key="3">
    <source>
        <dbReference type="Proteomes" id="UP001597337"/>
    </source>
</evidence>
<dbReference type="InterPro" id="IPR009875">
    <property type="entry name" value="PilZ_domain"/>
</dbReference>
<sequence length="139" mass="15786">MTNAERQFLRHPSDVPISYSLRELVVGSSDYLRNIGEGGLCFRSRIAIAPGTGIHIEIPIAKPVFEAEGIVVWCRDVEGAHEVGVRFDGVEVEYGLRMVEQVCQIEHYRRKMLAREGRALTGEEAAMEWIRKYASHFPR</sequence>
<dbReference type="EMBL" id="JBHUHX010000016">
    <property type="protein sequence ID" value="MFD2111849.1"/>
    <property type="molecule type" value="Genomic_DNA"/>
</dbReference>
<comment type="caution">
    <text evidence="2">The sequence shown here is derived from an EMBL/GenBank/DDBJ whole genome shotgun (WGS) entry which is preliminary data.</text>
</comment>
<proteinExistence type="predicted"/>
<keyword evidence="3" id="KW-1185">Reference proteome</keyword>
<evidence type="ECO:0000313" key="2">
    <source>
        <dbReference type="EMBL" id="MFD2111849.1"/>
    </source>
</evidence>
<name>A0ABW4Y734_9GAMM</name>